<sequence>MGARLRPEERRGPEAEEEARQARASKKTHCSGVSKAMTEMRSSRADGLLQWFTVHSPRKEFGEGFVMPQHWFRVNIYETNAHLKAYRARNVRHVEVEKDLGAGVIWKHDELPANGFLGTLIVSADWLNARVIIHESVHLAVRALKGYNRSQRPTLSNGVVGVANEEMLAYLTDGIAASLITELEPFFCEGPA</sequence>
<accession>Q2TLV6</accession>
<evidence type="ECO:0000256" key="1">
    <source>
        <dbReference type="SAM" id="MobiDB-lite"/>
    </source>
</evidence>
<name>Q2TLV6_9CAUD</name>
<reference evidence="2" key="1">
    <citation type="submission" date="2004-12" db="EMBL/GenBank/DDBJ databases">
        <title>Partial genome sequence of Gordonia terrae phage, GTE5.</title>
        <authorList>
            <person name="Thomas J.A."/>
            <person name="Soddell J.A."/>
            <person name="Dyall-Smith M."/>
        </authorList>
    </citation>
    <scope>NUCLEOTIDE SEQUENCE</scope>
</reference>
<proteinExistence type="predicted"/>
<evidence type="ECO:0000313" key="2">
    <source>
        <dbReference type="EMBL" id="AAY16497.1"/>
    </source>
</evidence>
<protein>
    <submittedName>
        <fullName evidence="2">Uncharacterized protein</fullName>
    </submittedName>
</protein>
<feature type="region of interest" description="Disordered" evidence="1">
    <location>
        <begin position="1"/>
        <end position="30"/>
    </location>
</feature>
<feature type="compositionally biased region" description="Basic and acidic residues" evidence="1">
    <location>
        <begin position="1"/>
        <end position="21"/>
    </location>
</feature>
<gene>
    <name evidence="2" type="ORF">GTE5p002</name>
</gene>
<dbReference type="EMBL" id="AY846870">
    <property type="protein sequence ID" value="AAY16497.1"/>
    <property type="molecule type" value="Genomic_DNA"/>
</dbReference>
<organism evidence="2">
    <name type="scientific">Gordonia phage GTE5</name>
    <dbReference type="NCBI Taxonomy" id="319522"/>
    <lineage>
        <taxon>Viruses</taxon>
        <taxon>Duplodnaviria</taxon>
        <taxon>Heunggongvirae</taxon>
        <taxon>Uroviricota</taxon>
        <taxon>Caudoviricetes</taxon>
        <taxon>Zierdtviridae</taxon>
        <taxon>Emilbogenvirinae</taxon>
        <taxon>Gruunavirus</taxon>
        <taxon>Gruunavirus GTE5</taxon>
    </lineage>
</organism>